<evidence type="ECO:0000313" key="2">
    <source>
        <dbReference type="EMBL" id="OAL35207.1"/>
    </source>
</evidence>
<dbReference type="RefSeq" id="XP_022500219.1">
    <property type="nucleotide sequence ID" value="XM_022643755.1"/>
</dbReference>
<dbReference type="InterPro" id="IPR002575">
    <property type="entry name" value="Aminoglycoside_PTrfase"/>
</dbReference>
<dbReference type="SUPFAM" id="SSF56112">
    <property type="entry name" value="Protein kinase-like (PK-like)"/>
    <property type="match status" value="1"/>
</dbReference>
<dbReference type="EMBL" id="LVCJ01000032">
    <property type="protein sequence ID" value="OAL35207.1"/>
    <property type="molecule type" value="Genomic_DNA"/>
</dbReference>
<dbReference type="OrthoDB" id="3645574at2759"/>
<dbReference type="InterPro" id="IPR011009">
    <property type="entry name" value="Kinase-like_dom_sf"/>
</dbReference>
<dbReference type="Proteomes" id="UP000185904">
    <property type="component" value="Unassembled WGS sequence"/>
</dbReference>
<sequence length="283" mass="33056">MTRVHFPRIGSLLIDDRGFIRLENRPLALPIPDLENDEVPLDITRSQTYYTVDAYVDALLSCHDSRLQYPLNAVNGHGDCVSQMCAMVLMRALRHKFFQAKLNHGPFTPVHTDLHASNILVDDHWNVTCFIDLEWTAVLPLEFIQPPHWLTAKAVDEIDVDEYNKVREDFMEIFEGEERRVGRQNDNVRCSAIMNATWKLGTFWYVLALQSPTGLHSLLYDRIQSRFHEMDESKTEFYISIYPFWTENANDFIRKKVRDKAVYDKKLWEVFNPDQNCSLEQAA</sequence>
<name>A0A178D0N4_9EURO</name>
<gene>
    <name evidence="2" type="ORF">AYO20_05461</name>
</gene>
<keyword evidence="3" id="KW-1185">Reference proteome</keyword>
<organism evidence="2 3">
    <name type="scientific">Fonsecaea nubica</name>
    <dbReference type="NCBI Taxonomy" id="856822"/>
    <lineage>
        <taxon>Eukaryota</taxon>
        <taxon>Fungi</taxon>
        <taxon>Dikarya</taxon>
        <taxon>Ascomycota</taxon>
        <taxon>Pezizomycotina</taxon>
        <taxon>Eurotiomycetes</taxon>
        <taxon>Chaetothyriomycetidae</taxon>
        <taxon>Chaetothyriales</taxon>
        <taxon>Herpotrichiellaceae</taxon>
        <taxon>Fonsecaea</taxon>
    </lineage>
</organism>
<evidence type="ECO:0000313" key="3">
    <source>
        <dbReference type="Proteomes" id="UP000185904"/>
    </source>
</evidence>
<proteinExistence type="predicted"/>
<dbReference type="AlphaFoldDB" id="A0A178D0N4"/>
<protein>
    <recommendedName>
        <fullName evidence="1">Aminoglycoside phosphotransferase domain-containing protein</fullName>
    </recommendedName>
</protein>
<dbReference type="Pfam" id="PF01636">
    <property type="entry name" value="APH"/>
    <property type="match status" value="1"/>
</dbReference>
<reference evidence="2 3" key="1">
    <citation type="submission" date="2016-03" db="EMBL/GenBank/DDBJ databases">
        <title>The draft genome sequence of Fonsecaea nubica causative agent of cutaneous subcutaneous infection in human host.</title>
        <authorList>
            <person name="Costa F."/>
            <person name="Sybren D.H."/>
            <person name="Raittz R.T."/>
            <person name="Weiss V.A."/>
            <person name="Leao A.C."/>
            <person name="Gomes R."/>
            <person name="De Souza E.M."/>
            <person name="Pedrosa F.O."/>
            <person name="Steffens M.B."/>
            <person name="Bombassaro A."/>
            <person name="Tadra-Sfeir M.Z."/>
            <person name="Moreno L.F."/>
            <person name="Najafzadeh M.J."/>
            <person name="Felipe M.S."/>
            <person name="Teixeira M."/>
            <person name="Sun J."/>
            <person name="Xi L."/>
            <person name="Castro M.A."/>
            <person name="Vicente V.A."/>
        </authorList>
    </citation>
    <scope>NUCLEOTIDE SEQUENCE [LARGE SCALE GENOMIC DNA]</scope>
    <source>
        <strain evidence="2 3">CBS 269.64</strain>
    </source>
</reference>
<feature type="domain" description="Aminoglycoside phosphotransferase" evidence="1">
    <location>
        <begin position="100"/>
        <end position="134"/>
    </location>
</feature>
<evidence type="ECO:0000259" key="1">
    <source>
        <dbReference type="Pfam" id="PF01636"/>
    </source>
</evidence>
<dbReference type="GeneID" id="34588878"/>
<comment type="caution">
    <text evidence="2">The sequence shown here is derived from an EMBL/GenBank/DDBJ whole genome shotgun (WGS) entry which is preliminary data.</text>
</comment>
<accession>A0A178D0N4</accession>